<accession>A0ABY5Y6B6</accession>
<dbReference type="SUPFAM" id="SSF49899">
    <property type="entry name" value="Concanavalin A-like lectins/glucanases"/>
    <property type="match status" value="1"/>
</dbReference>
<sequence length="71" mass="8290">MPIPNIPEGEMEVQMLLDHSSLEIFLNKGQYVMTNQIFPNGDYTELRLENTSDTELKIDSLMESKVMRIWD</sequence>
<protein>
    <submittedName>
        <fullName evidence="2">GH32 C-terminal domain-containing protein</fullName>
    </submittedName>
</protein>
<dbReference type="InterPro" id="IPR013189">
    <property type="entry name" value="Glyco_hydro_32_C"/>
</dbReference>
<gene>
    <name evidence="2" type="ORF">NYZ99_17095</name>
</gene>
<dbReference type="Pfam" id="PF08244">
    <property type="entry name" value="Glyco_hydro_32C"/>
    <property type="match status" value="1"/>
</dbReference>
<dbReference type="EMBL" id="CP104205">
    <property type="protein sequence ID" value="UWX54577.1"/>
    <property type="molecule type" value="Genomic_DNA"/>
</dbReference>
<name>A0ABY5Y6B6_9FLAO</name>
<dbReference type="RefSeq" id="WP_260572435.1">
    <property type="nucleotide sequence ID" value="NZ_CP104205.1"/>
</dbReference>
<evidence type="ECO:0000259" key="1">
    <source>
        <dbReference type="Pfam" id="PF08244"/>
    </source>
</evidence>
<dbReference type="Proteomes" id="UP001059209">
    <property type="component" value="Chromosome"/>
</dbReference>
<evidence type="ECO:0000313" key="2">
    <source>
        <dbReference type="EMBL" id="UWX54577.1"/>
    </source>
</evidence>
<dbReference type="InterPro" id="IPR013320">
    <property type="entry name" value="ConA-like_dom_sf"/>
</dbReference>
<evidence type="ECO:0000313" key="3">
    <source>
        <dbReference type="Proteomes" id="UP001059209"/>
    </source>
</evidence>
<feature type="domain" description="Glycosyl hydrolase family 32 C-terminal" evidence="1">
    <location>
        <begin position="9"/>
        <end position="55"/>
    </location>
</feature>
<reference evidence="2" key="1">
    <citation type="submission" date="2022-09" db="EMBL/GenBank/DDBJ databases">
        <title>Maribacter litopenaei sp. nov., isolated from the intestinal tract of the Pacific White Shrimp, Litopenaeus vannamei.</title>
        <authorList>
            <person name="Kim S.Y."/>
            <person name="Hwang C.Y."/>
        </authorList>
    </citation>
    <scope>NUCLEOTIDE SEQUENCE</scope>
    <source>
        <strain evidence="2">HL-LV01</strain>
    </source>
</reference>
<organism evidence="2 3">
    <name type="scientific">Maribacter litopenaei</name>
    <dbReference type="NCBI Taxonomy" id="2976127"/>
    <lineage>
        <taxon>Bacteria</taxon>
        <taxon>Pseudomonadati</taxon>
        <taxon>Bacteroidota</taxon>
        <taxon>Flavobacteriia</taxon>
        <taxon>Flavobacteriales</taxon>
        <taxon>Flavobacteriaceae</taxon>
        <taxon>Maribacter</taxon>
    </lineage>
</organism>
<proteinExistence type="predicted"/>
<dbReference type="Gene3D" id="2.60.120.560">
    <property type="entry name" value="Exo-inulinase, domain 1"/>
    <property type="match status" value="1"/>
</dbReference>
<keyword evidence="3" id="KW-1185">Reference proteome</keyword>